<protein>
    <submittedName>
        <fullName evidence="1">Uncharacterized protein</fullName>
    </submittedName>
</protein>
<reference evidence="1" key="1">
    <citation type="journal article" date="2014" name="Front. Microbiol.">
        <title>High frequency of phylogenetically diverse reductive dehalogenase-homologous genes in deep subseafloor sedimentary metagenomes.</title>
        <authorList>
            <person name="Kawai M."/>
            <person name="Futagami T."/>
            <person name="Toyoda A."/>
            <person name="Takaki Y."/>
            <person name="Nishi S."/>
            <person name="Hori S."/>
            <person name="Arai W."/>
            <person name="Tsubouchi T."/>
            <person name="Morono Y."/>
            <person name="Uchiyama I."/>
            <person name="Ito T."/>
            <person name="Fujiyama A."/>
            <person name="Inagaki F."/>
            <person name="Takami H."/>
        </authorList>
    </citation>
    <scope>NUCLEOTIDE SEQUENCE</scope>
    <source>
        <strain evidence="1">Expedition CK06-06</strain>
    </source>
</reference>
<dbReference type="EMBL" id="BARW01015546">
    <property type="protein sequence ID" value="GAI96027.1"/>
    <property type="molecule type" value="Genomic_DNA"/>
</dbReference>
<accession>X1SSK1</accession>
<comment type="caution">
    <text evidence="1">The sequence shown here is derived from an EMBL/GenBank/DDBJ whole genome shotgun (WGS) entry which is preliminary data.</text>
</comment>
<dbReference type="AlphaFoldDB" id="X1SSK1"/>
<sequence>FTAYCADESSYQDWTSGLYVDVGDYEFRTCFMEIGKDKRVTSVEATDWELEYWNYPVQ</sequence>
<evidence type="ECO:0000313" key="1">
    <source>
        <dbReference type="EMBL" id="GAI96027.1"/>
    </source>
</evidence>
<gene>
    <name evidence="1" type="ORF">S12H4_27257</name>
</gene>
<feature type="non-terminal residue" evidence="1">
    <location>
        <position position="1"/>
    </location>
</feature>
<organism evidence="1">
    <name type="scientific">marine sediment metagenome</name>
    <dbReference type="NCBI Taxonomy" id="412755"/>
    <lineage>
        <taxon>unclassified sequences</taxon>
        <taxon>metagenomes</taxon>
        <taxon>ecological metagenomes</taxon>
    </lineage>
</organism>
<name>X1SSK1_9ZZZZ</name>
<proteinExistence type="predicted"/>